<evidence type="ECO:0000313" key="2">
    <source>
        <dbReference type="Proteomes" id="UP001301420"/>
    </source>
</evidence>
<dbReference type="Proteomes" id="UP001301420">
    <property type="component" value="Chromosome"/>
</dbReference>
<name>A0AAU0P9C4_9BACT</name>
<organism evidence="1 2">
    <name type="scientific">Arcobacter cryaerophilus gv. pseudocryaerophilus</name>
    <dbReference type="NCBI Taxonomy" id="2933791"/>
    <lineage>
        <taxon>Bacteria</taxon>
        <taxon>Pseudomonadati</taxon>
        <taxon>Campylobacterota</taxon>
        <taxon>Epsilonproteobacteria</taxon>
        <taxon>Campylobacterales</taxon>
        <taxon>Arcobacteraceae</taxon>
        <taxon>Aliarcobacter</taxon>
    </lineage>
</organism>
<sequence length="48" mass="5970">MYAFTENEVKNMMRELLKRSSFKMWRKRVQGRATKHKLKVSYKTTRFQ</sequence>
<proteinExistence type="predicted"/>
<dbReference type="Pfam" id="PF10985">
    <property type="entry name" value="DUF2805"/>
    <property type="match status" value="1"/>
</dbReference>
<evidence type="ECO:0000313" key="1">
    <source>
        <dbReference type="EMBL" id="WPD04401.1"/>
    </source>
</evidence>
<reference evidence="1 2" key="1">
    <citation type="submission" date="2023-06" db="EMBL/GenBank/DDBJ databases">
        <title>Characterization of Arcobacter Isolates from Retail Chicken Sold in Supermarkets in Tbilisi, Georgia.</title>
        <authorList>
            <person name="Riediger M."/>
            <person name="Zautner A.E."/>
        </authorList>
    </citation>
    <scope>NUCLEOTIDE SEQUENCE [LARGE SCALE GENOMIC DNA]</scope>
    <source>
        <strain evidence="1 2">DSM 115972</strain>
    </source>
</reference>
<gene>
    <name evidence="1" type="ORF">QUR79_09095</name>
</gene>
<dbReference type="EMBL" id="CP129950">
    <property type="protein sequence ID" value="WPD04401.1"/>
    <property type="molecule type" value="Genomic_DNA"/>
</dbReference>
<protein>
    <submittedName>
        <fullName evidence="1">DUF2805 domain-containing protein</fullName>
    </submittedName>
</protein>
<accession>A0AAU0P9C4</accession>
<keyword evidence="2" id="KW-1185">Reference proteome</keyword>
<dbReference type="AlphaFoldDB" id="A0AAU0P9C4"/>
<dbReference type="InterPro" id="IPR019882">
    <property type="entry name" value="CHP03643"/>
</dbReference>